<reference evidence="7 8" key="1">
    <citation type="submission" date="2024-04" db="EMBL/GenBank/DDBJ databases">
        <title>Complete genome sequence of Nguyenibacter vanlangesis HBCM-1154, a strain capable of nitrogen fixation, IAA production, and phosphorus solubilization isolated from sugarcane soil.</title>
        <authorList>
            <person name="MY HANH P."/>
        </authorList>
    </citation>
    <scope>NUCLEOTIDE SEQUENCE [LARGE SCALE GENOMIC DNA]</scope>
    <source>
        <strain evidence="7 8">HBCM 1154</strain>
    </source>
</reference>
<comment type="subcellular location">
    <subcellularLocation>
        <location evidence="1">Cytoplasm</location>
    </subcellularLocation>
</comment>
<keyword evidence="2" id="KW-0963">Cytoplasm</keyword>
<dbReference type="EMBL" id="CP152276">
    <property type="protein sequence ID" value="XAE44354.1"/>
    <property type="molecule type" value="Genomic_DNA"/>
</dbReference>
<gene>
    <name evidence="7" type="ORF">AAC691_07965</name>
</gene>
<organism evidence="7 8">
    <name type="scientific">Nguyenibacter vanlangensis</name>
    <dbReference type="NCBI Taxonomy" id="1216886"/>
    <lineage>
        <taxon>Bacteria</taxon>
        <taxon>Pseudomonadati</taxon>
        <taxon>Pseudomonadota</taxon>
        <taxon>Alphaproteobacteria</taxon>
        <taxon>Acetobacterales</taxon>
        <taxon>Acetobacteraceae</taxon>
        <taxon>Nguyenibacter</taxon>
    </lineage>
</organism>
<evidence type="ECO:0000256" key="1">
    <source>
        <dbReference type="ARBA" id="ARBA00004496"/>
    </source>
</evidence>
<dbReference type="InterPro" id="IPR000835">
    <property type="entry name" value="HTH_MarR-typ"/>
</dbReference>
<keyword evidence="8" id="KW-1185">Reference proteome</keyword>
<name>A0ABZ3D987_9PROT</name>
<evidence type="ECO:0000256" key="5">
    <source>
        <dbReference type="ARBA" id="ARBA00023163"/>
    </source>
</evidence>
<dbReference type="Proteomes" id="UP001449795">
    <property type="component" value="Chromosome"/>
</dbReference>
<evidence type="ECO:0000256" key="3">
    <source>
        <dbReference type="ARBA" id="ARBA00023015"/>
    </source>
</evidence>
<sequence length="239" mass="25911">MLRLGTTYPQYLVMNVLWEKNGQSVGAVADRLALESSTITPLVTRPEAAEFVRRQRNSDDERQAVVTPRSKGVALRQDATCFATTLLKRLALRYPILSASLNRSAASGAPSSLPLRKQGNRPRFGLFASGSENLCCGDSLVSERWMVAILSVFGQAAIGEDRVVRGLLKQSDQAIGPVTRRDVFHRIAERAASAASSGNDIPVDMNIGAPGAEARSSGPGGRDQAFQRDVRMIEQKFPL</sequence>
<dbReference type="SMART" id="SM00347">
    <property type="entry name" value="HTH_MARR"/>
    <property type="match status" value="1"/>
</dbReference>
<keyword evidence="3" id="KW-0805">Transcription regulation</keyword>
<evidence type="ECO:0000313" key="7">
    <source>
        <dbReference type="EMBL" id="XAE44354.1"/>
    </source>
</evidence>
<dbReference type="InterPro" id="IPR036390">
    <property type="entry name" value="WH_DNA-bd_sf"/>
</dbReference>
<dbReference type="InterPro" id="IPR055166">
    <property type="entry name" value="Transc_reg_Sar_Rot_HTH"/>
</dbReference>
<dbReference type="Gene3D" id="1.10.10.10">
    <property type="entry name" value="Winged helix-like DNA-binding domain superfamily/Winged helix DNA-binding domain"/>
    <property type="match status" value="1"/>
</dbReference>
<dbReference type="PANTHER" id="PTHR33164">
    <property type="entry name" value="TRANSCRIPTIONAL REGULATOR, MARR FAMILY"/>
    <property type="match status" value="1"/>
</dbReference>
<protein>
    <submittedName>
        <fullName evidence="7">MarR family transcriptional regulator</fullName>
    </submittedName>
</protein>
<dbReference type="PANTHER" id="PTHR33164:SF5">
    <property type="entry name" value="ORGANIC HYDROPEROXIDE RESISTANCE TRANSCRIPTIONAL REGULATOR"/>
    <property type="match status" value="1"/>
</dbReference>
<evidence type="ECO:0000256" key="2">
    <source>
        <dbReference type="ARBA" id="ARBA00022490"/>
    </source>
</evidence>
<keyword evidence="5" id="KW-0804">Transcription</keyword>
<evidence type="ECO:0000259" key="6">
    <source>
        <dbReference type="SMART" id="SM00347"/>
    </source>
</evidence>
<keyword evidence="4" id="KW-0238">DNA-binding</keyword>
<evidence type="ECO:0000313" key="8">
    <source>
        <dbReference type="Proteomes" id="UP001449795"/>
    </source>
</evidence>
<dbReference type="RefSeq" id="WP_342629628.1">
    <property type="nucleotide sequence ID" value="NZ_CP152276.1"/>
</dbReference>
<proteinExistence type="predicted"/>
<evidence type="ECO:0000256" key="4">
    <source>
        <dbReference type="ARBA" id="ARBA00023125"/>
    </source>
</evidence>
<feature type="domain" description="HTH marR-type" evidence="6">
    <location>
        <begin position="1"/>
        <end position="106"/>
    </location>
</feature>
<dbReference type="SUPFAM" id="SSF46785">
    <property type="entry name" value="Winged helix' DNA-binding domain"/>
    <property type="match status" value="1"/>
</dbReference>
<dbReference type="InterPro" id="IPR036388">
    <property type="entry name" value="WH-like_DNA-bd_sf"/>
</dbReference>
<accession>A0ABZ3D987</accession>
<dbReference type="InterPro" id="IPR039422">
    <property type="entry name" value="MarR/SlyA-like"/>
</dbReference>
<dbReference type="Pfam" id="PF22381">
    <property type="entry name" value="Staph_reg_Sar_Rot"/>
    <property type="match status" value="1"/>
</dbReference>